<accession>A0ABN9SUK3</accession>
<keyword evidence="3" id="KW-1185">Reference proteome</keyword>
<gene>
    <name evidence="2" type="ORF">PCOR1329_LOCUS32771</name>
</gene>
<feature type="compositionally biased region" description="Basic and acidic residues" evidence="1">
    <location>
        <begin position="125"/>
        <end position="140"/>
    </location>
</feature>
<sequence length="351" mass="38913">MVTAMMQAIAAAGKAEKRKTKQHGKTTVQLPVAKPYIFEAGDKVLYWSESKSRWVNAEVLRCNSKDGAFTYDLNLKSKVLQEKVRPAPGKGETFDPSALPPPQLSTSAFANFNAFGARHCKKRGRDSDSEEQQRRARVADEAAAGPRIDWSSPPPQLLARESFGEASAFIDHFVRYFLGAWEEHDRTSSQVFSERDLAAFGGGALVEARHAIAPLLSQLARGEKLERGETRGATIKVSAKRGTSDGSHVDEAGVLEQLDRMASCAAFRDYAEAHRAYMKLTLGHKAWNNTCVTFVSANTSSGAREYRRNRDSLNTYDVDPVAQKYMQAMRKIVHFAQSIRPNDDQSKNVII</sequence>
<reference evidence="2" key="1">
    <citation type="submission" date="2023-10" db="EMBL/GenBank/DDBJ databases">
        <authorList>
            <person name="Chen Y."/>
            <person name="Shah S."/>
            <person name="Dougan E. K."/>
            <person name="Thang M."/>
            <person name="Chan C."/>
        </authorList>
    </citation>
    <scope>NUCLEOTIDE SEQUENCE [LARGE SCALE GENOMIC DNA]</scope>
</reference>
<evidence type="ECO:0000313" key="2">
    <source>
        <dbReference type="EMBL" id="CAK0836190.1"/>
    </source>
</evidence>
<evidence type="ECO:0000256" key="1">
    <source>
        <dbReference type="SAM" id="MobiDB-lite"/>
    </source>
</evidence>
<proteinExistence type="predicted"/>
<feature type="region of interest" description="Disordered" evidence="1">
    <location>
        <begin position="120"/>
        <end position="155"/>
    </location>
</feature>
<dbReference type="Proteomes" id="UP001189429">
    <property type="component" value="Unassembled WGS sequence"/>
</dbReference>
<evidence type="ECO:0000313" key="3">
    <source>
        <dbReference type="Proteomes" id="UP001189429"/>
    </source>
</evidence>
<protein>
    <submittedName>
        <fullName evidence="2">Uncharacterized protein</fullName>
    </submittedName>
</protein>
<dbReference type="Gene3D" id="1.20.940.10">
    <property type="entry name" value="Functional domain of the splicing factor Prp18"/>
    <property type="match status" value="1"/>
</dbReference>
<comment type="caution">
    <text evidence="2">The sequence shown here is derived from an EMBL/GenBank/DDBJ whole genome shotgun (WGS) entry which is preliminary data.</text>
</comment>
<dbReference type="EMBL" id="CAUYUJ010013436">
    <property type="protein sequence ID" value="CAK0836190.1"/>
    <property type="molecule type" value="Genomic_DNA"/>
</dbReference>
<name>A0ABN9SUK3_9DINO</name>
<dbReference type="SUPFAM" id="SSF47938">
    <property type="entry name" value="Functional domain of the splicing factor Prp18"/>
    <property type="match status" value="1"/>
</dbReference>
<organism evidence="2 3">
    <name type="scientific">Prorocentrum cordatum</name>
    <dbReference type="NCBI Taxonomy" id="2364126"/>
    <lineage>
        <taxon>Eukaryota</taxon>
        <taxon>Sar</taxon>
        <taxon>Alveolata</taxon>
        <taxon>Dinophyceae</taxon>
        <taxon>Prorocentrales</taxon>
        <taxon>Prorocentraceae</taxon>
        <taxon>Prorocentrum</taxon>
    </lineage>
</organism>